<dbReference type="AlphaFoldDB" id="A0A2P2QT15"/>
<evidence type="ECO:0000313" key="1">
    <source>
        <dbReference type="EMBL" id="MBX70146.1"/>
    </source>
</evidence>
<dbReference type="EMBL" id="GGEC01089662">
    <property type="protein sequence ID" value="MBX70146.1"/>
    <property type="molecule type" value="Transcribed_RNA"/>
</dbReference>
<name>A0A2P2QT15_RHIMU</name>
<accession>A0A2P2QT15</accession>
<reference evidence="1" key="1">
    <citation type="submission" date="2018-02" db="EMBL/GenBank/DDBJ databases">
        <title>Rhizophora mucronata_Transcriptome.</title>
        <authorList>
            <person name="Meera S.P."/>
            <person name="Sreeshan A."/>
            <person name="Augustine A."/>
        </authorList>
    </citation>
    <scope>NUCLEOTIDE SEQUENCE</scope>
    <source>
        <tissue evidence="1">Leaf</tissue>
    </source>
</reference>
<organism evidence="1">
    <name type="scientific">Rhizophora mucronata</name>
    <name type="common">Asiatic mangrove</name>
    <dbReference type="NCBI Taxonomy" id="61149"/>
    <lineage>
        <taxon>Eukaryota</taxon>
        <taxon>Viridiplantae</taxon>
        <taxon>Streptophyta</taxon>
        <taxon>Embryophyta</taxon>
        <taxon>Tracheophyta</taxon>
        <taxon>Spermatophyta</taxon>
        <taxon>Magnoliopsida</taxon>
        <taxon>eudicotyledons</taxon>
        <taxon>Gunneridae</taxon>
        <taxon>Pentapetalae</taxon>
        <taxon>rosids</taxon>
        <taxon>fabids</taxon>
        <taxon>Malpighiales</taxon>
        <taxon>Rhizophoraceae</taxon>
        <taxon>Rhizophora</taxon>
    </lineage>
</organism>
<proteinExistence type="predicted"/>
<protein>
    <submittedName>
        <fullName evidence="1">Uncharacterized protein</fullName>
    </submittedName>
</protein>
<sequence>MGHFQGTASSIHKHCFCACKLLVFKQAVILHYITGIRMIVHLSHCALCGMV</sequence>